<dbReference type="Proteomes" id="UP001143370">
    <property type="component" value="Unassembled WGS sequence"/>
</dbReference>
<dbReference type="InterPro" id="IPR029044">
    <property type="entry name" value="Nucleotide-diphossugar_trans"/>
</dbReference>
<reference evidence="1" key="1">
    <citation type="journal article" date="2014" name="Int. J. Syst. Evol. Microbiol.">
        <title>Complete genome sequence of Corynebacterium casei LMG S-19264T (=DSM 44701T), isolated from a smear-ripened cheese.</title>
        <authorList>
            <consortium name="US DOE Joint Genome Institute (JGI-PGF)"/>
            <person name="Walter F."/>
            <person name="Albersmeier A."/>
            <person name="Kalinowski J."/>
            <person name="Ruckert C."/>
        </authorList>
    </citation>
    <scope>NUCLEOTIDE SEQUENCE</scope>
    <source>
        <strain evidence="1">VKM B-2484</strain>
    </source>
</reference>
<organism evidence="1 2">
    <name type="scientific">Ancylobacter dichloromethanicus</name>
    <dbReference type="NCBI Taxonomy" id="518825"/>
    <lineage>
        <taxon>Bacteria</taxon>
        <taxon>Pseudomonadati</taxon>
        <taxon>Pseudomonadota</taxon>
        <taxon>Alphaproteobacteria</taxon>
        <taxon>Hyphomicrobiales</taxon>
        <taxon>Xanthobacteraceae</taxon>
        <taxon>Ancylobacter</taxon>
    </lineage>
</organism>
<reference evidence="1" key="2">
    <citation type="submission" date="2023-01" db="EMBL/GenBank/DDBJ databases">
        <authorList>
            <person name="Sun Q."/>
            <person name="Evtushenko L."/>
        </authorList>
    </citation>
    <scope>NUCLEOTIDE SEQUENCE</scope>
    <source>
        <strain evidence="1">VKM B-2484</strain>
    </source>
</reference>
<proteinExistence type="predicted"/>
<dbReference type="Pfam" id="PF09837">
    <property type="entry name" value="DUF2064"/>
    <property type="match status" value="1"/>
</dbReference>
<keyword evidence="2" id="KW-1185">Reference proteome</keyword>
<dbReference type="AlphaFoldDB" id="A0A9W6MY32"/>
<protein>
    <recommendedName>
        <fullName evidence="3">Glycosyltransferase</fullName>
    </recommendedName>
</protein>
<dbReference type="SUPFAM" id="SSF53448">
    <property type="entry name" value="Nucleotide-diphospho-sugar transferases"/>
    <property type="match status" value="1"/>
</dbReference>
<dbReference type="PANTHER" id="PTHR36529:SF1">
    <property type="entry name" value="GLYCOSYLTRANSFERASE"/>
    <property type="match status" value="1"/>
</dbReference>
<dbReference type="InterPro" id="IPR018641">
    <property type="entry name" value="Trfase_1_rSAM/seldom-assoc"/>
</dbReference>
<sequence length="212" mass="23621">MGDIAERQVQLAIFAKAPVAGYAKTRLIPELGAEGAASLHAFFIRRAVETALTSSLRPVSLWCAPDSSHDMFRWLHRVYGIEIFGQVGENLGERMLDAFVRLIERGPVVLIGTDCPVLSAVHLDRCAAALRDTDVVFTPAEDGGYVLIGLRQPERRLFEEVAFGTEVVMRQTRERVKELRLKAIETETLWDVDTAADFKRARSVGLIPKLFV</sequence>
<accession>A0A9W6MY32</accession>
<dbReference type="NCBIfam" id="TIGR04282">
    <property type="entry name" value="glyco_like_cofC"/>
    <property type="match status" value="1"/>
</dbReference>
<name>A0A9W6MY32_9HYPH</name>
<comment type="caution">
    <text evidence="1">The sequence shown here is derived from an EMBL/GenBank/DDBJ whole genome shotgun (WGS) entry which is preliminary data.</text>
</comment>
<evidence type="ECO:0000313" key="1">
    <source>
        <dbReference type="EMBL" id="GLK70646.1"/>
    </source>
</evidence>
<dbReference type="RefSeq" id="WP_213374176.1">
    <property type="nucleotide sequence ID" value="NZ_BSFJ01000004.1"/>
</dbReference>
<evidence type="ECO:0008006" key="3">
    <source>
        <dbReference type="Google" id="ProtNLM"/>
    </source>
</evidence>
<dbReference type="PANTHER" id="PTHR36529">
    <property type="entry name" value="SLL1095 PROTEIN"/>
    <property type="match status" value="1"/>
</dbReference>
<gene>
    <name evidence="1" type="ORF">GCM10017643_07610</name>
</gene>
<evidence type="ECO:0000313" key="2">
    <source>
        <dbReference type="Proteomes" id="UP001143370"/>
    </source>
</evidence>
<dbReference type="Gene3D" id="3.90.550.10">
    <property type="entry name" value="Spore Coat Polysaccharide Biosynthesis Protein SpsA, Chain A"/>
    <property type="match status" value="1"/>
</dbReference>
<dbReference type="EMBL" id="BSFJ01000004">
    <property type="protein sequence ID" value="GLK70646.1"/>
    <property type="molecule type" value="Genomic_DNA"/>
</dbReference>